<dbReference type="InterPro" id="IPR025166">
    <property type="entry name" value="Integrase_DNA_bind_dom"/>
</dbReference>
<dbReference type="Proteomes" id="UP001041814">
    <property type="component" value="Unassembled WGS sequence"/>
</dbReference>
<comment type="caution">
    <text evidence="7">The sequence shown here is derived from an EMBL/GenBank/DDBJ whole genome shotgun (WGS) entry which is preliminary data.</text>
</comment>
<dbReference type="Gene3D" id="1.10.443.10">
    <property type="entry name" value="Intergrase catalytic core"/>
    <property type="match status" value="1"/>
</dbReference>
<dbReference type="PANTHER" id="PTHR30629:SF2">
    <property type="entry name" value="PROPHAGE INTEGRASE INTS-RELATED"/>
    <property type="match status" value="1"/>
</dbReference>
<dbReference type="EMBL" id="NRRU01000013">
    <property type="protein sequence ID" value="MBK1712138.1"/>
    <property type="molecule type" value="Genomic_DNA"/>
</dbReference>
<dbReference type="InterPro" id="IPR011010">
    <property type="entry name" value="DNA_brk_join_enz"/>
</dbReference>
<evidence type="ECO:0000256" key="3">
    <source>
        <dbReference type="ARBA" id="ARBA00023125"/>
    </source>
</evidence>
<dbReference type="Gene3D" id="1.10.150.130">
    <property type="match status" value="1"/>
</dbReference>
<dbReference type="PROSITE" id="PS51898">
    <property type="entry name" value="TYR_RECOMBINASE"/>
    <property type="match status" value="1"/>
</dbReference>
<evidence type="ECO:0000313" key="7">
    <source>
        <dbReference type="EMBL" id="MBK1712138.1"/>
    </source>
</evidence>
<keyword evidence="8" id="KW-1185">Reference proteome</keyword>
<organism evidence="7 8">
    <name type="scientific">Rubrivivax gelatinosus</name>
    <name type="common">Rhodocyclus gelatinosus</name>
    <name type="synonym">Rhodopseudomonas gelatinosa</name>
    <dbReference type="NCBI Taxonomy" id="28068"/>
    <lineage>
        <taxon>Bacteria</taxon>
        <taxon>Pseudomonadati</taxon>
        <taxon>Pseudomonadota</taxon>
        <taxon>Betaproteobacteria</taxon>
        <taxon>Burkholderiales</taxon>
        <taxon>Sphaerotilaceae</taxon>
        <taxon>Rubrivivax</taxon>
    </lineage>
</organism>
<evidence type="ECO:0000259" key="6">
    <source>
        <dbReference type="PROSITE" id="PS51898"/>
    </source>
</evidence>
<keyword evidence="2" id="KW-0229">DNA integration</keyword>
<proteinExistence type="inferred from homology"/>
<evidence type="ECO:0000256" key="4">
    <source>
        <dbReference type="ARBA" id="ARBA00023172"/>
    </source>
</evidence>
<evidence type="ECO:0000256" key="5">
    <source>
        <dbReference type="SAM" id="MobiDB-lite"/>
    </source>
</evidence>
<dbReference type="Pfam" id="PF00589">
    <property type="entry name" value="Phage_integrase"/>
    <property type="match status" value="1"/>
</dbReference>
<protein>
    <submittedName>
        <fullName evidence="7">Integrase</fullName>
    </submittedName>
</protein>
<dbReference type="CDD" id="cd00801">
    <property type="entry name" value="INT_P4_C"/>
    <property type="match status" value="1"/>
</dbReference>
<dbReference type="InterPro" id="IPR013762">
    <property type="entry name" value="Integrase-like_cat_sf"/>
</dbReference>
<dbReference type="SUPFAM" id="SSF56349">
    <property type="entry name" value="DNA breaking-rejoining enzymes"/>
    <property type="match status" value="1"/>
</dbReference>
<keyword evidence="3" id="KW-0238">DNA-binding</keyword>
<dbReference type="InterPro" id="IPR050808">
    <property type="entry name" value="Phage_Integrase"/>
</dbReference>
<evidence type="ECO:0000256" key="2">
    <source>
        <dbReference type="ARBA" id="ARBA00022908"/>
    </source>
</evidence>
<dbReference type="Pfam" id="PF22022">
    <property type="entry name" value="Phage_int_M"/>
    <property type="match status" value="1"/>
</dbReference>
<accession>A0ABS1DQ56</accession>
<dbReference type="InterPro" id="IPR010998">
    <property type="entry name" value="Integrase_recombinase_N"/>
</dbReference>
<dbReference type="Pfam" id="PF13356">
    <property type="entry name" value="Arm-DNA-bind_3"/>
    <property type="match status" value="1"/>
</dbReference>
<reference evidence="7" key="1">
    <citation type="submission" date="2017-08" db="EMBL/GenBank/DDBJ databases">
        <authorList>
            <person name="Imhoff J.F."/>
            <person name="Rahn T."/>
            <person name="Kuenzel S."/>
            <person name="Neulinger S.C."/>
        </authorList>
    </citation>
    <scope>NUCLEOTIDE SEQUENCE</scope>
    <source>
        <strain evidence="7">IM 151</strain>
    </source>
</reference>
<dbReference type="InterPro" id="IPR038488">
    <property type="entry name" value="Integrase_DNA-bd_sf"/>
</dbReference>
<dbReference type="Gene3D" id="3.30.160.390">
    <property type="entry name" value="Integrase, DNA-binding domain"/>
    <property type="match status" value="1"/>
</dbReference>
<feature type="domain" description="Tyr recombinase" evidence="6">
    <location>
        <begin position="208"/>
        <end position="399"/>
    </location>
</feature>
<dbReference type="PANTHER" id="PTHR30629">
    <property type="entry name" value="PROPHAGE INTEGRASE"/>
    <property type="match status" value="1"/>
</dbReference>
<gene>
    <name evidence="7" type="ORF">CKO43_05015</name>
</gene>
<feature type="region of interest" description="Disordered" evidence="5">
    <location>
        <begin position="412"/>
        <end position="438"/>
    </location>
</feature>
<sequence length="438" mass="50081">MTGTEKSITDRTLRAWLAAGPTNKSIGDGLTFIASDASAAVGKASWILRYRIGGRQREKVLGRYPDLSLKDARELARRDRAQVQQGVDIAAAKQDVKARLADARDVRELGKLWHARHIAERYKHPKVVERILERHVYPVIGTVQIVDVREHHIDQVLTRTVKRGAPTIANDALRILFRMFHLAMKRQWVDRNPAASFDLSDAGGTERPRERWLSTAELQALAKAMRNTPSFGRINELSVWLLLALCVRKMELLGARWDDFDLEAGVWLLRPERTKTGARIEIPLTEPVLAWLNEVRLLSCCSDYLFPPRRRVGIRPDTGQRNRFPHVSPDTLNLALRRLELDGVEHFTVHDMRRTARSHMAALGVDRFVAERSLNHKLRDVEGTYNRYDYFDERRRALGVWAEMLRRLAAGEVEESQETPRGRFRMSKQADGNAEAKG</sequence>
<comment type="similarity">
    <text evidence="1">Belongs to the 'phage' integrase family.</text>
</comment>
<reference evidence="7" key="2">
    <citation type="journal article" date="2020" name="Microorganisms">
        <title>Osmotic Adaptation and Compatible Solute Biosynthesis of Phototrophic Bacteria as Revealed from Genome Analyses.</title>
        <authorList>
            <person name="Imhoff J.F."/>
            <person name="Rahn T."/>
            <person name="Kunzel S."/>
            <person name="Keller A."/>
            <person name="Neulinger S.C."/>
        </authorList>
    </citation>
    <scope>NUCLEOTIDE SEQUENCE</scope>
    <source>
        <strain evidence="7">IM 151</strain>
    </source>
</reference>
<evidence type="ECO:0000256" key="1">
    <source>
        <dbReference type="ARBA" id="ARBA00008857"/>
    </source>
</evidence>
<dbReference type="InterPro" id="IPR053876">
    <property type="entry name" value="Phage_int_M"/>
</dbReference>
<name>A0ABS1DQ56_RUBGE</name>
<dbReference type="InterPro" id="IPR002104">
    <property type="entry name" value="Integrase_catalytic"/>
</dbReference>
<keyword evidence="4" id="KW-0233">DNA recombination</keyword>
<evidence type="ECO:0000313" key="8">
    <source>
        <dbReference type="Proteomes" id="UP001041814"/>
    </source>
</evidence>